<sequence length="197" mass="20035">MRNAKLAAAAQSLNQASGVDGAAFCLAFLTDRARAPQPEIIIDALPPGAAVILRDYEAPDRTALAQRLKALCTTRGVLFLVGADLALAQAIGADGVHFPSWANIRPAPGMIAAAACHSARELEKAAAAGAQLALLSPVFATQSHPGEQTLGAARFKSIARASPLPVLALGGVDETNAGRLAGRNVAGLAAISAFLPD</sequence>
<dbReference type="GO" id="GO:0009228">
    <property type="term" value="P:thiamine biosynthetic process"/>
    <property type="evidence" value="ECO:0007669"/>
    <property type="project" value="UniProtKB-KW"/>
</dbReference>
<dbReference type="PANTHER" id="PTHR20857">
    <property type="entry name" value="THIAMINE-PHOSPHATE PYROPHOSPHORYLASE"/>
    <property type="match status" value="1"/>
</dbReference>
<dbReference type="GO" id="GO:0004789">
    <property type="term" value="F:thiamine-phosphate diphosphorylase activity"/>
    <property type="evidence" value="ECO:0007669"/>
    <property type="project" value="TreeGrafter"/>
</dbReference>
<keyword evidence="2" id="KW-0784">Thiamine biosynthesis</keyword>
<dbReference type="InterPro" id="IPR036206">
    <property type="entry name" value="ThiamineP_synth_sf"/>
</dbReference>
<dbReference type="InterPro" id="IPR013785">
    <property type="entry name" value="Aldolase_TIM"/>
</dbReference>
<evidence type="ECO:0000256" key="1">
    <source>
        <dbReference type="ARBA" id="ARBA00004948"/>
    </source>
</evidence>
<evidence type="ECO:0000313" key="4">
    <source>
        <dbReference type="EMBL" id="VAV94737.1"/>
    </source>
</evidence>
<gene>
    <name evidence="4" type="ORF">MNBD_ALPHA05-830</name>
</gene>
<reference evidence="4" key="1">
    <citation type="submission" date="2018-06" db="EMBL/GenBank/DDBJ databases">
        <authorList>
            <person name="Zhirakovskaya E."/>
        </authorList>
    </citation>
    <scope>NUCLEOTIDE SEQUENCE</scope>
</reference>
<accession>A0A3B0RRJ9</accession>
<organism evidence="4">
    <name type="scientific">hydrothermal vent metagenome</name>
    <dbReference type="NCBI Taxonomy" id="652676"/>
    <lineage>
        <taxon>unclassified sequences</taxon>
        <taxon>metagenomes</taxon>
        <taxon>ecological metagenomes</taxon>
    </lineage>
</organism>
<dbReference type="PANTHER" id="PTHR20857:SF15">
    <property type="entry name" value="THIAMINE-PHOSPHATE SYNTHASE"/>
    <property type="match status" value="1"/>
</dbReference>
<dbReference type="Gene3D" id="3.20.20.70">
    <property type="entry name" value="Aldolase class I"/>
    <property type="match status" value="1"/>
</dbReference>
<dbReference type="Pfam" id="PF02581">
    <property type="entry name" value="TMP-TENI"/>
    <property type="match status" value="1"/>
</dbReference>
<evidence type="ECO:0000259" key="3">
    <source>
        <dbReference type="Pfam" id="PF02581"/>
    </source>
</evidence>
<protein>
    <recommendedName>
        <fullName evidence="3">Thiamine phosphate synthase/TenI domain-containing protein</fullName>
    </recommendedName>
</protein>
<dbReference type="CDD" id="cd00564">
    <property type="entry name" value="TMP_TenI"/>
    <property type="match status" value="1"/>
</dbReference>
<evidence type="ECO:0000256" key="2">
    <source>
        <dbReference type="ARBA" id="ARBA00022977"/>
    </source>
</evidence>
<feature type="domain" description="Thiamine phosphate synthase/TenI" evidence="3">
    <location>
        <begin position="36"/>
        <end position="193"/>
    </location>
</feature>
<name>A0A3B0RRJ9_9ZZZZ</name>
<proteinExistence type="predicted"/>
<dbReference type="GO" id="GO:0005737">
    <property type="term" value="C:cytoplasm"/>
    <property type="evidence" value="ECO:0007669"/>
    <property type="project" value="TreeGrafter"/>
</dbReference>
<dbReference type="InterPro" id="IPR022998">
    <property type="entry name" value="ThiamineP_synth_TenI"/>
</dbReference>
<dbReference type="AlphaFoldDB" id="A0A3B0RRJ9"/>
<comment type="pathway">
    <text evidence="1">Cofactor biosynthesis; thiamine diphosphate biosynthesis.</text>
</comment>
<dbReference type="SUPFAM" id="SSF51391">
    <property type="entry name" value="Thiamin phosphate synthase"/>
    <property type="match status" value="1"/>
</dbReference>
<dbReference type="EMBL" id="UOEH01000145">
    <property type="protein sequence ID" value="VAV94737.1"/>
    <property type="molecule type" value="Genomic_DNA"/>
</dbReference>